<feature type="site" description="Important for catalytic activity" evidence="7">
    <location>
        <position position="216"/>
    </location>
</feature>
<dbReference type="InterPro" id="IPR020847">
    <property type="entry name" value="AP_endonuclease_F1_BS"/>
</dbReference>
<dbReference type="RefSeq" id="WP_052605772.1">
    <property type="nucleotide sequence ID" value="NZ_JXYS01000068.1"/>
</dbReference>
<feature type="active site" description="Proton acceptor" evidence="5">
    <location>
        <position position="250"/>
    </location>
</feature>
<evidence type="ECO:0000256" key="2">
    <source>
        <dbReference type="ARBA" id="ARBA00022723"/>
    </source>
</evidence>
<dbReference type="SUPFAM" id="SSF56219">
    <property type="entry name" value="DNase I-like"/>
    <property type="match status" value="1"/>
</dbReference>
<keyword evidence="10" id="KW-1185">Reference proteome</keyword>
<dbReference type="PANTHER" id="PTHR43250:SF2">
    <property type="entry name" value="EXODEOXYRIBONUCLEASE III"/>
    <property type="match status" value="1"/>
</dbReference>
<dbReference type="NCBIfam" id="TIGR00633">
    <property type="entry name" value="xth"/>
    <property type="match status" value="1"/>
</dbReference>
<keyword evidence="3 9" id="KW-0378">Hydrolase</keyword>
<dbReference type="EC" id="3.1.11.2" evidence="9"/>
<keyword evidence="2 6" id="KW-0479">Metal-binding</keyword>
<feature type="site" description="Interaction with DNA substrate" evidence="7">
    <location>
        <position position="250"/>
    </location>
</feature>
<dbReference type="InterPro" id="IPR036691">
    <property type="entry name" value="Endo/exonu/phosph_ase_sf"/>
</dbReference>
<dbReference type="GO" id="GO:0046872">
    <property type="term" value="F:metal ion binding"/>
    <property type="evidence" value="ECO:0007669"/>
    <property type="project" value="UniProtKB-KW"/>
</dbReference>
<keyword evidence="4 6" id="KW-0460">Magnesium</keyword>
<evidence type="ECO:0000256" key="7">
    <source>
        <dbReference type="PIRSR" id="PIRSR604808-3"/>
    </source>
</evidence>
<name>A0A0D8HGW4_9ACTN</name>
<evidence type="ECO:0000313" key="9">
    <source>
        <dbReference type="EMBL" id="KJF17007.1"/>
    </source>
</evidence>
<reference evidence="9 10" key="1">
    <citation type="submission" date="2015-01" db="EMBL/GenBank/DDBJ databases">
        <title>Draft genome of the acidophilic iron oxidizer Acidithrix ferrooxidans strain Py-F3.</title>
        <authorList>
            <person name="Poehlein A."/>
            <person name="Eisen S."/>
            <person name="Schloemann M."/>
            <person name="Johnson B.D."/>
            <person name="Daniel R."/>
            <person name="Muehling M."/>
        </authorList>
    </citation>
    <scope>NUCLEOTIDE SEQUENCE [LARGE SCALE GENOMIC DNA]</scope>
    <source>
        <strain evidence="9 10">Py-F3</strain>
    </source>
</reference>
<comment type="similarity">
    <text evidence="1">Belongs to the DNA repair enzymes AP/ExoA family.</text>
</comment>
<dbReference type="NCBIfam" id="TIGR00195">
    <property type="entry name" value="exoDNase_III"/>
    <property type="match status" value="1"/>
</dbReference>
<dbReference type="PROSITE" id="PS00726">
    <property type="entry name" value="AP_NUCLEASE_F1_1"/>
    <property type="match status" value="1"/>
</dbReference>
<dbReference type="PROSITE" id="PS51435">
    <property type="entry name" value="AP_NUCLEASE_F1_4"/>
    <property type="match status" value="1"/>
</dbReference>
<feature type="binding site" evidence="6">
    <location>
        <position position="249"/>
    </location>
    <ligand>
        <name>Mg(2+)</name>
        <dbReference type="ChEBI" id="CHEBI:18420"/>
        <label>1</label>
    </ligand>
</feature>
<evidence type="ECO:0000256" key="6">
    <source>
        <dbReference type="PIRSR" id="PIRSR604808-2"/>
    </source>
</evidence>
<dbReference type="Pfam" id="PF03372">
    <property type="entry name" value="Exo_endo_phos"/>
    <property type="match status" value="1"/>
</dbReference>
<dbReference type="PATRIC" id="fig|1280514.3.peg.2804"/>
<dbReference type="InterPro" id="IPR004808">
    <property type="entry name" value="AP_endonuc_1"/>
</dbReference>
<dbReference type="PANTHER" id="PTHR43250">
    <property type="entry name" value="EXODEOXYRIBONUCLEASE III"/>
    <property type="match status" value="1"/>
</dbReference>
<dbReference type="GO" id="GO:0003677">
    <property type="term" value="F:DNA binding"/>
    <property type="evidence" value="ECO:0007669"/>
    <property type="project" value="InterPro"/>
</dbReference>
<evidence type="ECO:0000256" key="5">
    <source>
        <dbReference type="PIRSR" id="PIRSR604808-1"/>
    </source>
</evidence>
<keyword evidence="6" id="KW-0464">Manganese</keyword>
<dbReference type="GO" id="GO:0004519">
    <property type="term" value="F:endonuclease activity"/>
    <property type="evidence" value="ECO:0007669"/>
    <property type="project" value="InterPro"/>
</dbReference>
<proteinExistence type="inferred from homology"/>
<feature type="binding site" evidence="6">
    <location>
        <position position="145"/>
    </location>
    <ligand>
        <name>Mg(2+)</name>
        <dbReference type="ChEBI" id="CHEBI:18420"/>
        <label>1</label>
    </ligand>
</feature>
<evidence type="ECO:0000259" key="8">
    <source>
        <dbReference type="Pfam" id="PF03372"/>
    </source>
</evidence>
<dbReference type="Proteomes" id="UP000032360">
    <property type="component" value="Unassembled WGS sequence"/>
</dbReference>
<feature type="active site" description="Proton donor/acceptor" evidence="5">
    <location>
        <position position="145"/>
    </location>
</feature>
<dbReference type="EMBL" id="JXYS01000068">
    <property type="protein sequence ID" value="KJF17007.1"/>
    <property type="molecule type" value="Genomic_DNA"/>
</dbReference>
<evidence type="ECO:0000256" key="1">
    <source>
        <dbReference type="ARBA" id="ARBA00007092"/>
    </source>
</evidence>
<comment type="cofactor">
    <cofactor evidence="6">
        <name>Mg(2+)</name>
        <dbReference type="ChEBI" id="CHEBI:18420"/>
    </cofactor>
    <cofactor evidence="6">
        <name>Mn(2+)</name>
        <dbReference type="ChEBI" id="CHEBI:29035"/>
    </cofactor>
    <text evidence="6">Probably binds two magnesium or manganese ions per subunit.</text>
</comment>
<feature type="site" description="Transition state stabilizer" evidence="7">
    <location>
        <position position="147"/>
    </location>
</feature>
<feature type="binding site" evidence="6">
    <location>
        <position position="147"/>
    </location>
    <ligand>
        <name>Mg(2+)</name>
        <dbReference type="ChEBI" id="CHEBI:18420"/>
        <label>1</label>
    </ligand>
</feature>
<organism evidence="9 10">
    <name type="scientific">Acidithrix ferrooxidans</name>
    <dbReference type="NCBI Taxonomy" id="1280514"/>
    <lineage>
        <taxon>Bacteria</taxon>
        <taxon>Bacillati</taxon>
        <taxon>Actinomycetota</taxon>
        <taxon>Acidimicrobiia</taxon>
        <taxon>Acidimicrobiales</taxon>
        <taxon>Acidimicrobiaceae</taxon>
        <taxon>Acidithrix</taxon>
    </lineage>
</organism>
<feature type="active site" evidence="5">
    <location>
        <position position="104"/>
    </location>
</feature>
<protein>
    <submittedName>
        <fullName evidence="9">Exodeoxyribonuclease</fullName>
        <ecNumber evidence="9">3.1.11.2</ecNumber>
    </submittedName>
</protein>
<dbReference type="InterPro" id="IPR037493">
    <property type="entry name" value="ExoIII-like"/>
</dbReference>
<sequence>MRLATWNVNSLKARIDRVVAWLDDVSPDVLCIQETKLAQDKFPHDLFVQLGYESIHYGQGQWNGVAILSKVGIESPRYGLTNDPSGEARAIWATCQGVRVASLYIPNGRSLEDDHYQYKLRWLEALLSDSRLESEQYEAVVLGGDFNVAPSDLDLWDISAFDGMTHVSPLERKAIEAIIEAGFVDLFRQMYKDSGLYSWWDYRNGAFHKKNGMRIDLVLGSQKVSRDMVWALIDRNERKGGQSQARPSDHAPLVIEFDH</sequence>
<feature type="binding site" evidence="6">
    <location>
        <position position="7"/>
    </location>
    <ligand>
        <name>Mg(2+)</name>
        <dbReference type="ChEBI" id="CHEBI:18420"/>
        <label>1</label>
    </ligand>
</feature>
<feature type="binding site" evidence="6">
    <location>
        <position position="250"/>
    </location>
    <ligand>
        <name>Mg(2+)</name>
        <dbReference type="ChEBI" id="CHEBI:18420"/>
        <label>1</label>
    </ligand>
</feature>
<dbReference type="CDD" id="cd09086">
    <property type="entry name" value="ExoIII-like_AP-endo"/>
    <property type="match status" value="1"/>
</dbReference>
<dbReference type="OrthoDB" id="9803914at2"/>
<dbReference type="Gene3D" id="3.60.10.10">
    <property type="entry name" value="Endonuclease/exonuclease/phosphatase"/>
    <property type="match status" value="1"/>
</dbReference>
<dbReference type="AlphaFoldDB" id="A0A0D8HGW4"/>
<evidence type="ECO:0000256" key="3">
    <source>
        <dbReference type="ARBA" id="ARBA00022801"/>
    </source>
</evidence>
<feature type="domain" description="Endonuclease/exonuclease/phosphatase" evidence="8">
    <location>
        <begin position="4"/>
        <end position="250"/>
    </location>
</feature>
<gene>
    <name evidence="9" type="primary">exoA</name>
    <name evidence="9" type="ORF">AXFE_21420</name>
</gene>
<comment type="caution">
    <text evidence="9">The sequence shown here is derived from an EMBL/GenBank/DDBJ whole genome shotgun (WGS) entry which is preliminary data.</text>
</comment>
<evidence type="ECO:0000256" key="4">
    <source>
        <dbReference type="ARBA" id="ARBA00022842"/>
    </source>
</evidence>
<accession>A0A0D8HGW4</accession>
<feature type="binding site" evidence="6">
    <location>
        <position position="34"/>
    </location>
    <ligand>
        <name>Mg(2+)</name>
        <dbReference type="ChEBI" id="CHEBI:18420"/>
        <label>1</label>
    </ligand>
</feature>
<dbReference type="STRING" id="1280514.AXFE_21420"/>
<dbReference type="GO" id="GO:0008311">
    <property type="term" value="F:double-stranded DNA 3'-5' DNA exonuclease activity"/>
    <property type="evidence" value="ECO:0007669"/>
    <property type="project" value="UniProtKB-EC"/>
</dbReference>
<evidence type="ECO:0000313" key="10">
    <source>
        <dbReference type="Proteomes" id="UP000032360"/>
    </source>
</evidence>
<dbReference type="GO" id="GO:0006281">
    <property type="term" value="P:DNA repair"/>
    <property type="evidence" value="ECO:0007669"/>
    <property type="project" value="InterPro"/>
</dbReference>
<dbReference type="InterPro" id="IPR005135">
    <property type="entry name" value="Endo/exonuclease/phosphatase"/>
</dbReference>